<evidence type="ECO:0000256" key="2">
    <source>
        <dbReference type="ARBA" id="ARBA00008779"/>
    </source>
</evidence>
<dbReference type="SUPFAM" id="SSF49468">
    <property type="entry name" value="VHL"/>
    <property type="match status" value="1"/>
</dbReference>
<dbReference type="Proteomes" id="UP001374893">
    <property type="component" value="Chromosome"/>
</dbReference>
<evidence type="ECO:0000256" key="6">
    <source>
        <dbReference type="ARBA" id="ARBA00022837"/>
    </source>
</evidence>
<sequence>MTPFLQLSRLLAVLLLVLTSTARAEQRPNVLFIALDDLNDWIGCMGGHPQTVTPNLDRLAAEGMLFTNAHCAAPACNPSRISIFSGRSPHKSGIYENAQKLRDVLPDATLLPKHFSNHGYRSTGSGKMLHYIIDAQSWDDYFPEPSTEMPIPETKYPDKRPLSLPRGGPWQYIETDWGPLDVSDEEFGGDYTVSEWVGKQLGKTHDKPFFLACGIYRPHEPWFVPKKYFEKFPLDSTQLPPGYKEDDLDDLSEQGRNLARNRYFAHIREHGQWKQGVQSYLASIHFADAMLGRVLDALEKGPNKDNTIVVLWSDHGWHLGEKEHWQKFTMWRACTRVPFMMKVPAGISNALPDGTKAGSHSDAPVSLLGLFPTLTELCGLPDGEKIDGKSVVPILKNPAASIMPAALTFLQDGKSVGVSGKDWRYIRYAGGSEELYDISSDPYEWNNLAGKPEHASDLERMRKLAPTEFADRPEVKVKDLPALPWTACTDAADLPPSKPDGNLMRIVFVNRRGEPVRLDWVSGKGEPVGKGTIAAGKNLEVRGRPGSVWAIRDDSEKCLGYFKVEDRAAKAVIR</sequence>
<evidence type="ECO:0000313" key="9">
    <source>
        <dbReference type="EMBL" id="BCX48195.1"/>
    </source>
</evidence>
<reference evidence="9 10" key="1">
    <citation type="submission" date="2021-06" db="EMBL/GenBank/DDBJ databases">
        <title>Complete genome of Haloferula helveola possessing various polysaccharide degrading enzymes.</title>
        <authorList>
            <person name="Takami H."/>
            <person name="Huang C."/>
            <person name="Hamasaki K."/>
        </authorList>
    </citation>
    <scope>NUCLEOTIDE SEQUENCE [LARGE SCALE GENOMIC DNA]</scope>
    <source>
        <strain evidence="9 10">CN-1</strain>
    </source>
</reference>
<feature type="domain" description="Sulfatase N-terminal" evidence="8">
    <location>
        <begin position="28"/>
        <end position="379"/>
    </location>
</feature>
<comment type="cofactor">
    <cofactor evidence="1">
        <name>Ca(2+)</name>
        <dbReference type="ChEBI" id="CHEBI:29108"/>
    </cofactor>
</comment>
<dbReference type="InterPro" id="IPR036208">
    <property type="entry name" value="VHL_sf"/>
</dbReference>
<keyword evidence="6" id="KW-0106">Calcium</keyword>
<dbReference type="Pfam" id="PF00884">
    <property type="entry name" value="Sulfatase"/>
    <property type="match status" value="1"/>
</dbReference>
<dbReference type="InterPro" id="IPR037140">
    <property type="entry name" value="VHL_beta_dom_sf"/>
</dbReference>
<dbReference type="CDD" id="cd16030">
    <property type="entry name" value="iduronate-2-sulfatase"/>
    <property type="match status" value="1"/>
</dbReference>
<evidence type="ECO:0000256" key="7">
    <source>
        <dbReference type="SAM" id="SignalP"/>
    </source>
</evidence>
<feature type="chain" id="PRO_5046372348" evidence="7">
    <location>
        <begin position="25"/>
        <end position="574"/>
    </location>
</feature>
<evidence type="ECO:0000256" key="5">
    <source>
        <dbReference type="ARBA" id="ARBA00022801"/>
    </source>
</evidence>
<organism evidence="9 10">
    <name type="scientific">Haloferula helveola</name>
    <dbReference type="NCBI Taxonomy" id="490095"/>
    <lineage>
        <taxon>Bacteria</taxon>
        <taxon>Pseudomonadati</taxon>
        <taxon>Verrucomicrobiota</taxon>
        <taxon>Verrucomicrobiia</taxon>
        <taxon>Verrucomicrobiales</taxon>
        <taxon>Verrucomicrobiaceae</taxon>
        <taxon>Haloferula</taxon>
    </lineage>
</organism>
<evidence type="ECO:0000256" key="4">
    <source>
        <dbReference type="ARBA" id="ARBA00022729"/>
    </source>
</evidence>
<dbReference type="Gene3D" id="3.40.720.10">
    <property type="entry name" value="Alkaline Phosphatase, subunit A"/>
    <property type="match status" value="1"/>
</dbReference>
<dbReference type="Gene3D" id="2.60.40.780">
    <property type="entry name" value="von Hippel-Lindau disease tumour suppressor, beta domain"/>
    <property type="match status" value="1"/>
</dbReference>
<evidence type="ECO:0000313" key="10">
    <source>
        <dbReference type="Proteomes" id="UP001374893"/>
    </source>
</evidence>
<keyword evidence="5" id="KW-0378">Hydrolase</keyword>
<dbReference type="PANTHER" id="PTHR45953:SF1">
    <property type="entry name" value="IDURONATE 2-SULFATASE"/>
    <property type="match status" value="1"/>
</dbReference>
<gene>
    <name evidence="9" type="ORF">HAHE_21030</name>
</gene>
<feature type="signal peptide" evidence="7">
    <location>
        <begin position="1"/>
        <end position="24"/>
    </location>
</feature>
<dbReference type="SUPFAM" id="SSF53649">
    <property type="entry name" value="Alkaline phosphatase-like"/>
    <property type="match status" value="1"/>
</dbReference>
<dbReference type="PANTHER" id="PTHR45953">
    <property type="entry name" value="IDURONATE 2-SULFATASE"/>
    <property type="match status" value="1"/>
</dbReference>
<evidence type="ECO:0000259" key="8">
    <source>
        <dbReference type="Pfam" id="PF00884"/>
    </source>
</evidence>
<keyword evidence="10" id="KW-1185">Reference proteome</keyword>
<dbReference type="InterPro" id="IPR035874">
    <property type="entry name" value="IDS"/>
</dbReference>
<dbReference type="InterPro" id="IPR017850">
    <property type="entry name" value="Alkaline_phosphatase_core_sf"/>
</dbReference>
<dbReference type="EMBL" id="AP024702">
    <property type="protein sequence ID" value="BCX48195.1"/>
    <property type="molecule type" value="Genomic_DNA"/>
</dbReference>
<accession>A0ABM7RKJ2</accession>
<keyword evidence="3" id="KW-0479">Metal-binding</keyword>
<name>A0ABM7RKJ2_9BACT</name>
<protein>
    <submittedName>
        <fullName evidence="9">Iduronate-2-sulfatase</fullName>
    </submittedName>
</protein>
<comment type="similarity">
    <text evidence="2">Belongs to the sulfatase family.</text>
</comment>
<evidence type="ECO:0000256" key="1">
    <source>
        <dbReference type="ARBA" id="ARBA00001913"/>
    </source>
</evidence>
<proteinExistence type="inferred from homology"/>
<keyword evidence="4 7" id="KW-0732">Signal</keyword>
<evidence type="ECO:0000256" key="3">
    <source>
        <dbReference type="ARBA" id="ARBA00022723"/>
    </source>
</evidence>
<dbReference type="InterPro" id="IPR000917">
    <property type="entry name" value="Sulfatase_N"/>
</dbReference>
<dbReference type="RefSeq" id="WP_338684247.1">
    <property type="nucleotide sequence ID" value="NZ_AP024702.1"/>
</dbReference>